<organism evidence="3 4">
    <name type="scientific">Klugiella xanthotipulae</name>
    <dbReference type="NCBI Taxonomy" id="244735"/>
    <lineage>
        <taxon>Bacteria</taxon>
        <taxon>Bacillati</taxon>
        <taxon>Actinomycetota</taxon>
        <taxon>Actinomycetes</taxon>
        <taxon>Micrococcales</taxon>
        <taxon>Microbacteriaceae</taxon>
        <taxon>Klugiella</taxon>
    </lineage>
</organism>
<dbReference type="PANTHER" id="PTHR36834">
    <property type="entry name" value="MEMBRANE PROTEIN-RELATED"/>
    <property type="match status" value="1"/>
</dbReference>
<evidence type="ECO:0000259" key="2">
    <source>
        <dbReference type="Pfam" id="PF04892"/>
    </source>
</evidence>
<dbReference type="PANTHER" id="PTHR36834:SF1">
    <property type="entry name" value="INTEGRAL MEMBRANE PROTEIN"/>
    <property type="match status" value="1"/>
</dbReference>
<feature type="transmembrane region" description="Helical" evidence="1">
    <location>
        <begin position="165"/>
        <end position="184"/>
    </location>
</feature>
<dbReference type="OrthoDB" id="4822551at2"/>
<keyword evidence="4" id="KW-1185">Reference proteome</keyword>
<dbReference type="AlphaFoldDB" id="A0A543HT87"/>
<name>A0A543HT87_9MICO</name>
<dbReference type="InterPro" id="IPR006976">
    <property type="entry name" value="VanZ-like"/>
</dbReference>
<gene>
    <name evidence="3" type="ORF">FB466_2484</name>
</gene>
<feature type="transmembrane region" description="Helical" evidence="1">
    <location>
        <begin position="249"/>
        <end position="269"/>
    </location>
</feature>
<dbReference type="Proteomes" id="UP000318331">
    <property type="component" value="Unassembled WGS sequence"/>
</dbReference>
<keyword evidence="1" id="KW-1133">Transmembrane helix</keyword>
<feature type="transmembrane region" description="Helical" evidence="1">
    <location>
        <begin position="36"/>
        <end position="58"/>
    </location>
</feature>
<feature type="transmembrane region" description="Helical" evidence="1">
    <location>
        <begin position="126"/>
        <end position="153"/>
    </location>
</feature>
<protein>
    <submittedName>
        <fullName evidence="3">Glycopeptide antibiotics resistance protein</fullName>
    </submittedName>
</protein>
<evidence type="ECO:0000313" key="3">
    <source>
        <dbReference type="EMBL" id="TQM61528.1"/>
    </source>
</evidence>
<feature type="transmembrane region" description="Helical" evidence="1">
    <location>
        <begin position="101"/>
        <end position="119"/>
    </location>
</feature>
<feature type="domain" description="VanZ-like" evidence="2">
    <location>
        <begin position="49"/>
        <end position="182"/>
    </location>
</feature>
<feature type="transmembrane region" description="Helical" evidence="1">
    <location>
        <begin position="6"/>
        <end position="29"/>
    </location>
</feature>
<feature type="transmembrane region" description="Helical" evidence="1">
    <location>
        <begin position="312"/>
        <end position="329"/>
    </location>
</feature>
<accession>A0A543HT87</accession>
<sequence length="366" mass="39526">MTDPIIPGVLAILFGSMLAVVLLVPFIAISYRRRGVLGFWWLTGWFALVIYVLALWTYTLLPLPSTNGYHCSSIQTVPFASLDDIATYPHGSLGDLIRNPAILQLGFNVALFIPLGFMLRSMFHRGVVVATVGGFLASLFIEITQATGVWGIFPCAYRLFDVDDLITNTMGALLGSLVAMLVVRRRGGVRLRVEDPRPVTAGRRLLGMVCDLLVVTLVGFAVNIVWRAWELYVVDIPIGQLDPRVDTLLLGAVPAALQLVVILATGATIGEHAVMLRGRTGPLPAIIARPLRWGFGIGGYLILTSFEFPGSTLLVGVFVVVTIVSVWAMPSRRGLAAFVSGMTVEDARATHPAAADTAPDSTRSRT</sequence>
<dbReference type="RefSeq" id="WP_141918631.1">
    <property type="nucleotide sequence ID" value="NZ_BAAAYS010000006.1"/>
</dbReference>
<keyword evidence="1" id="KW-0472">Membrane</keyword>
<evidence type="ECO:0000256" key="1">
    <source>
        <dbReference type="SAM" id="Phobius"/>
    </source>
</evidence>
<comment type="caution">
    <text evidence="3">The sequence shown here is derived from an EMBL/GenBank/DDBJ whole genome shotgun (WGS) entry which is preliminary data.</text>
</comment>
<keyword evidence="1" id="KW-0812">Transmembrane</keyword>
<proteinExistence type="predicted"/>
<evidence type="ECO:0000313" key="4">
    <source>
        <dbReference type="Proteomes" id="UP000318331"/>
    </source>
</evidence>
<reference evidence="3 4" key="1">
    <citation type="submission" date="2019-06" db="EMBL/GenBank/DDBJ databases">
        <title>Sequencing the genomes of 1000 actinobacteria strains.</title>
        <authorList>
            <person name="Klenk H.-P."/>
        </authorList>
    </citation>
    <scope>NUCLEOTIDE SEQUENCE [LARGE SCALE GENOMIC DNA]</scope>
    <source>
        <strain evidence="3 4">DSM 18031</strain>
    </source>
</reference>
<dbReference type="EMBL" id="VFPN01000003">
    <property type="protein sequence ID" value="TQM61528.1"/>
    <property type="molecule type" value="Genomic_DNA"/>
</dbReference>
<dbReference type="InterPro" id="IPR053150">
    <property type="entry name" value="Teicoplanin_resist-assoc"/>
</dbReference>
<dbReference type="Pfam" id="PF04892">
    <property type="entry name" value="VanZ"/>
    <property type="match status" value="1"/>
</dbReference>
<feature type="transmembrane region" description="Helical" evidence="1">
    <location>
        <begin position="290"/>
        <end position="306"/>
    </location>
</feature>
<feature type="transmembrane region" description="Helical" evidence="1">
    <location>
        <begin position="205"/>
        <end position="229"/>
    </location>
</feature>